<dbReference type="EMBL" id="FLRH01000003">
    <property type="protein sequence ID" value="SBT66446.1"/>
    <property type="molecule type" value="Genomic_DNA"/>
</dbReference>
<reference evidence="2" key="1">
    <citation type="submission" date="2016-06" db="EMBL/GenBank/DDBJ databases">
        <authorList>
            <person name="Varghese N."/>
            <person name="Submissions Spin"/>
        </authorList>
    </citation>
    <scope>NUCLEOTIDE SEQUENCE [LARGE SCALE GENOMIC DNA]</scope>
    <source>
        <strain evidence="2">DSM 45794</strain>
    </source>
</reference>
<evidence type="ECO:0000313" key="1">
    <source>
        <dbReference type="EMBL" id="SBT66446.1"/>
    </source>
</evidence>
<organism evidence="1 2">
    <name type="scientific">Micromonospora sediminicola</name>
    <dbReference type="NCBI Taxonomy" id="946078"/>
    <lineage>
        <taxon>Bacteria</taxon>
        <taxon>Bacillati</taxon>
        <taxon>Actinomycetota</taxon>
        <taxon>Actinomycetes</taxon>
        <taxon>Micromonosporales</taxon>
        <taxon>Micromonosporaceae</taxon>
        <taxon>Micromonospora</taxon>
    </lineage>
</organism>
<dbReference type="AlphaFoldDB" id="A0A1A9BBJ7"/>
<protein>
    <submittedName>
        <fullName evidence="1">Uncharacterized protein</fullName>
    </submittedName>
</protein>
<evidence type="ECO:0000313" key="2">
    <source>
        <dbReference type="Proteomes" id="UP000199558"/>
    </source>
</evidence>
<name>A0A1A9BBJ7_9ACTN</name>
<sequence>MRDDEPVVVHVYCRVEVVVDDPGAVTTLAERQLRQADIDWADEADTLDEAAAALRADLPSALAGLVDPERLLTDVPGVRFRGAHCWAAPGDGQLTNRPSRDRPG</sequence>
<dbReference type="RefSeq" id="WP_091574233.1">
    <property type="nucleotide sequence ID" value="NZ_FLRH01000003.1"/>
</dbReference>
<accession>A0A1A9BBJ7</accession>
<dbReference type="Proteomes" id="UP000199558">
    <property type="component" value="Unassembled WGS sequence"/>
</dbReference>
<dbReference type="STRING" id="946078.GA0070622_3468"/>
<proteinExistence type="predicted"/>
<keyword evidence="2" id="KW-1185">Reference proteome</keyword>
<dbReference type="OrthoDB" id="3389574at2"/>
<gene>
    <name evidence="1" type="ORF">GA0070622_3468</name>
</gene>